<protein>
    <submittedName>
        <fullName evidence="1">Uncharacterized protein</fullName>
    </submittedName>
</protein>
<evidence type="ECO:0000313" key="2">
    <source>
        <dbReference type="Proteomes" id="UP000828390"/>
    </source>
</evidence>
<reference evidence="1" key="2">
    <citation type="submission" date="2020-11" db="EMBL/GenBank/DDBJ databases">
        <authorList>
            <person name="McCartney M.A."/>
            <person name="Auch B."/>
            <person name="Kono T."/>
            <person name="Mallez S."/>
            <person name="Becker A."/>
            <person name="Gohl D.M."/>
            <person name="Silverstein K.A.T."/>
            <person name="Koren S."/>
            <person name="Bechman K.B."/>
            <person name="Herman A."/>
            <person name="Abrahante J.E."/>
            <person name="Garbe J."/>
        </authorList>
    </citation>
    <scope>NUCLEOTIDE SEQUENCE</scope>
    <source>
        <strain evidence="1">Duluth1</strain>
        <tissue evidence="1">Whole animal</tissue>
    </source>
</reference>
<dbReference type="AlphaFoldDB" id="A0A9D4MP80"/>
<proteinExistence type="predicted"/>
<keyword evidence="2" id="KW-1185">Reference proteome</keyword>
<dbReference type="Proteomes" id="UP000828390">
    <property type="component" value="Unassembled WGS sequence"/>
</dbReference>
<organism evidence="1 2">
    <name type="scientific">Dreissena polymorpha</name>
    <name type="common">Zebra mussel</name>
    <name type="synonym">Mytilus polymorpha</name>
    <dbReference type="NCBI Taxonomy" id="45954"/>
    <lineage>
        <taxon>Eukaryota</taxon>
        <taxon>Metazoa</taxon>
        <taxon>Spiralia</taxon>
        <taxon>Lophotrochozoa</taxon>
        <taxon>Mollusca</taxon>
        <taxon>Bivalvia</taxon>
        <taxon>Autobranchia</taxon>
        <taxon>Heteroconchia</taxon>
        <taxon>Euheterodonta</taxon>
        <taxon>Imparidentia</taxon>
        <taxon>Neoheterodontei</taxon>
        <taxon>Myida</taxon>
        <taxon>Dreissenoidea</taxon>
        <taxon>Dreissenidae</taxon>
        <taxon>Dreissena</taxon>
    </lineage>
</organism>
<sequence length="84" mass="9713">MIHFSRAHCRYQQVAVHVTMATMVLPASNNVQEAVPTPAMEGSVRQGDRNLYMHRGGQSVCELQDMCQWLVRRRLLLCVHKHRQ</sequence>
<accession>A0A9D4MP80</accession>
<gene>
    <name evidence="1" type="ORF">DPMN_003910</name>
</gene>
<reference evidence="1" key="1">
    <citation type="journal article" date="2019" name="bioRxiv">
        <title>The Genome of the Zebra Mussel, Dreissena polymorpha: A Resource for Invasive Species Research.</title>
        <authorList>
            <person name="McCartney M.A."/>
            <person name="Auch B."/>
            <person name="Kono T."/>
            <person name="Mallez S."/>
            <person name="Zhang Y."/>
            <person name="Obille A."/>
            <person name="Becker A."/>
            <person name="Abrahante J.E."/>
            <person name="Garbe J."/>
            <person name="Badalamenti J.P."/>
            <person name="Herman A."/>
            <person name="Mangelson H."/>
            <person name="Liachko I."/>
            <person name="Sullivan S."/>
            <person name="Sone E.D."/>
            <person name="Koren S."/>
            <person name="Silverstein K.A.T."/>
            <person name="Beckman K.B."/>
            <person name="Gohl D.M."/>
        </authorList>
    </citation>
    <scope>NUCLEOTIDE SEQUENCE</scope>
    <source>
        <strain evidence="1">Duluth1</strain>
        <tissue evidence="1">Whole animal</tissue>
    </source>
</reference>
<dbReference type="EMBL" id="JAIWYP010000001">
    <property type="protein sequence ID" value="KAH3879998.1"/>
    <property type="molecule type" value="Genomic_DNA"/>
</dbReference>
<name>A0A9D4MP80_DREPO</name>
<evidence type="ECO:0000313" key="1">
    <source>
        <dbReference type="EMBL" id="KAH3879998.1"/>
    </source>
</evidence>
<comment type="caution">
    <text evidence="1">The sequence shown here is derived from an EMBL/GenBank/DDBJ whole genome shotgun (WGS) entry which is preliminary data.</text>
</comment>